<reference evidence="13" key="1">
    <citation type="journal article" date="2022" name="Int. J. Syst. Evol. Microbiol.">
        <title>A novel species of lactic acid bacteria, Ligilactobacillus pabuli sp. nov., isolated from alfalfa silage.</title>
        <authorList>
            <person name="Tohno M."/>
            <person name="Tanizawa Y."/>
            <person name="Sawada H."/>
            <person name="Sakamoto M."/>
            <person name="Ohkuma M."/>
            <person name="Kobayashi H."/>
        </authorList>
    </citation>
    <scope>NUCLEOTIDE SEQUENCE</scope>
    <source>
        <strain evidence="13">AF129</strain>
    </source>
</reference>
<dbReference type="Gene3D" id="1.25.50.20">
    <property type="match status" value="1"/>
</dbReference>
<feature type="domain" description="Peptidase M1 membrane alanine aminopeptidase" evidence="10">
    <location>
        <begin position="214"/>
        <end position="432"/>
    </location>
</feature>
<dbReference type="RefSeq" id="WP_244055380.1">
    <property type="nucleotide sequence ID" value="NZ_BQXH01000011.1"/>
</dbReference>
<evidence type="ECO:0000256" key="9">
    <source>
        <dbReference type="RuleBase" id="RU364040"/>
    </source>
</evidence>
<name>A0ABQ5JHT4_9LACO</name>
<evidence type="ECO:0000256" key="2">
    <source>
        <dbReference type="ARBA" id="ARBA00010136"/>
    </source>
</evidence>
<dbReference type="Proteomes" id="UP001055149">
    <property type="component" value="Unassembled WGS sequence"/>
</dbReference>
<keyword evidence="5 9" id="KW-0479">Metal-binding</keyword>
<dbReference type="InterPro" id="IPR001930">
    <property type="entry name" value="Peptidase_M1"/>
</dbReference>
<dbReference type="InterPro" id="IPR014782">
    <property type="entry name" value="Peptidase_M1_dom"/>
</dbReference>
<feature type="domain" description="ERAP1-like C-terminal" evidence="11">
    <location>
        <begin position="507"/>
        <end position="815"/>
    </location>
</feature>
<comment type="similarity">
    <text evidence="2 9">Belongs to the peptidase M1 family.</text>
</comment>
<evidence type="ECO:0000256" key="6">
    <source>
        <dbReference type="ARBA" id="ARBA00022801"/>
    </source>
</evidence>
<dbReference type="InterPro" id="IPR034016">
    <property type="entry name" value="M1_APN-typ"/>
</dbReference>
<dbReference type="PANTHER" id="PTHR11533">
    <property type="entry name" value="PROTEASE M1 ZINC METALLOPROTEASE"/>
    <property type="match status" value="1"/>
</dbReference>
<evidence type="ECO:0000256" key="4">
    <source>
        <dbReference type="ARBA" id="ARBA00022670"/>
    </source>
</evidence>
<keyword evidence="14" id="KW-1185">Reference proteome</keyword>
<organism evidence="13 14">
    <name type="scientific">Ligilactobacillus pabuli</name>
    <dbReference type="NCBI Taxonomy" id="2886039"/>
    <lineage>
        <taxon>Bacteria</taxon>
        <taxon>Bacillati</taxon>
        <taxon>Bacillota</taxon>
        <taxon>Bacilli</taxon>
        <taxon>Lactobacillales</taxon>
        <taxon>Lactobacillaceae</taxon>
        <taxon>Ligilactobacillus</taxon>
    </lineage>
</organism>
<evidence type="ECO:0000313" key="13">
    <source>
        <dbReference type="EMBL" id="GKS81638.1"/>
    </source>
</evidence>
<dbReference type="Gene3D" id="1.10.390.10">
    <property type="entry name" value="Neutral Protease Domain 2"/>
    <property type="match status" value="1"/>
</dbReference>
<dbReference type="Pfam" id="PF17900">
    <property type="entry name" value="Peptidase_M1_N"/>
    <property type="match status" value="1"/>
</dbReference>
<evidence type="ECO:0000259" key="11">
    <source>
        <dbReference type="Pfam" id="PF11838"/>
    </source>
</evidence>
<dbReference type="Pfam" id="PF01433">
    <property type="entry name" value="Peptidase_M1"/>
    <property type="match status" value="1"/>
</dbReference>
<comment type="caution">
    <text evidence="13">The sequence shown here is derived from an EMBL/GenBank/DDBJ whole genome shotgun (WGS) entry which is preliminary data.</text>
</comment>
<dbReference type="Gene3D" id="2.60.40.1730">
    <property type="entry name" value="tricorn interacting facor f3 domain"/>
    <property type="match status" value="1"/>
</dbReference>
<dbReference type="EMBL" id="BQXH01000011">
    <property type="protein sequence ID" value="GKS81638.1"/>
    <property type="molecule type" value="Genomic_DNA"/>
</dbReference>
<keyword evidence="6 9" id="KW-0378">Hydrolase</keyword>
<keyword evidence="7 9" id="KW-0862">Zinc</keyword>
<sequence length="843" mass="94135">MSRLFEKFQPSLYQVYLDIDRAAKVISGQTTITGLAQSSQIAVNQKFLQVSAVKLAEQELNFTTDDAEEVLTIDLPQTGEVTLTIDYTAPLTDTMMGIYPSYYQVNGEKKQLIGTQFETTAARQAFPCIDEPAAKAEFELAIKFDEQAGETIIANMPEAKVEDGVHYFERTVKMSTYLVAFAFGEMQSKYTKTKSGVQIGVFSTKAHQENELDFPLDIAKRSIEFFEDFYQTPYPLAHSWQLALPDFSAGAMENWGLVTYREAYLVLDPDNTSLETKELVATVIAHELAHQWFGDLVTMQWWDDLWLNESFANMMEYVAIDALEPDWHIWELFQTSEASSALQRDATDGVQSVHVQVEKPAEIDAIFDGAIVYAKGSRMLVMVRALIGDDALRQGLKAYFEAHQYGNASGADLWDALGKAAGIDLAAIMNTWLEQPGYPVVSASVVDGKLTLSQQQFFIGAGQEVGRTWQIPLNANYDAVPQIMAERTVTVGDYQELRQAAGKPFRLNLENGSHFIVKYDQTLLQDILDNSSDLDAISQLQLLQDLRLLAEGRHISYADVVPLLPRFADSHSNVVNAALYQVAGNLKKFVTPDSQEETELRQLFDRLSSAQVQRLGWQPQAGESIDDQLTRPYVLHAALYAKNQTAIAAAHELFTANQSALVSLPADIRVYVLENEVQNYSSAALFDQLLTDYTQTADGSYKNDIAAVLPMTPDKDLLAKIVAAYENSEIIKPQDLRAWYRGVLANDAGQQLAWDWIRNDWSWLEKTVGGDMEFPTFITVTAGVFKTPERLAEFKEFFEPQLETAGLTREIQMDTKVIEGRVALIEDEKAAVNQAVAAIISAD</sequence>
<dbReference type="InterPro" id="IPR045357">
    <property type="entry name" value="Aminopeptidase_N-like_N"/>
</dbReference>
<dbReference type="PRINTS" id="PR00756">
    <property type="entry name" value="ALADIPTASE"/>
</dbReference>
<dbReference type="Pfam" id="PF11838">
    <property type="entry name" value="ERAP1_C"/>
    <property type="match status" value="1"/>
</dbReference>
<dbReference type="EC" id="3.4.11.-" evidence="9"/>
<dbReference type="CDD" id="cd09601">
    <property type="entry name" value="M1_APN-Q_like"/>
    <property type="match status" value="1"/>
</dbReference>
<dbReference type="InterPro" id="IPR050344">
    <property type="entry name" value="Peptidase_M1_aminopeptidases"/>
</dbReference>
<dbReference type="SUPFAM" id="SSF63737">
    <property type="entry name" value="Leukotriene A4 hydrolase N-terminal domain"/>
    <property type="match status" value="1"/>
</dbReference>
<accession>A0ABQ5JHT4</accession>
<dbReference type="InterPro" id="IPR027268">
    <property type="entry name" value="Peptidase_M4/M1_CTD_sf"/>
</dbReference>
<comment type="catalytic activity">
    <reaction evidence="1">
        <text>Release of an N-terminal amino acid, Xaa-|-Yaa- from a peptide, amide or arylamide. Xaa is preferably Ala, but may be most amino acids including Pro (slow action). When a terminal hydrophobic residue is followed by a prolyl residue, the two may be released as an intact Xaa-Pro dipeptide.</text>
        <dbReference type="EC" id="3.4.11.2"/>
    </reaction>
</comment>
<evidence type="ECO:0000256" key="3">
    <source>
        <dbReference type="ARBA" id="ARBA00022438"/>
    </source>
</evidence>
<keyword evidence="4 9" id="KW-0645">Protease</keyword>
<evidence type="ECO:0000259" key="10">
    <source>
        <dbReference type="Pfam" id="PF01433"/>
    </source>
</evidence>
<dbReference type="GO" id="GO:0004177">
    <property type="term" value="F:aminopeptidase activity"/>
    <property type="evidence" value="ECO:0007669"/>
    <property type="project" value="UniProtKB-KW"/>
</dbReference>
<keyword evidence="8 9" id="KW-0482">Metalloprotease</keyword>
<protein>
    <recommendedName>
        <fullName evidence="9">Aminopeptidase</fullName>
        <ecNumber evidence="9">3.4.11.-</ecNumber>
    </recommendedName>
</protein>
<comment type="cofactor">
    <cofactor evidence="9">
        <name>Zn(2+)</name>
        <dbReference type="ChEBI" id="CHEBI:29105"/>
    </cofactor>
    <text evidence="9">Binds 1 zinc ion per subunit.</text>
</comment>
<dbReference type="SUPFAM" id="SSF55486">
    <property type="entry name" value="Metalloproteases ('zincins'), catalytic domain"/>
    <property type="match status" value="1"/>
</dbReference>
<dbReference type="PANTHER" id="PTHR11533:SF174">
    <property type="entry name" value="PUROMYCIN-SENSITIVE AMINOPEPTIDASE-RELATED"/>
    <property type="match status" value="1"/>
</dbReference>
<evidence type="ECO:0000256" key="1">
    <source>
        <dbReference type="ARBA" id="ARBA00000098"/>
    </source>
</evidence>
<evidence type="ECO:0000256" key="7">
    <source>
        <dbReference type="ARBA" id="ARBA00022833"/>
    </source>
</evidence>
<evidence type="ECO:0000256" key="8">
    <source>
        <dbReference type="ARBA" id="ARBA00023049"/>
    </source>
</evidence>
<dbReference type="InterPro" id="IPR042097">
    <property type="entry name" value="Aminopeptidase_N-like_N_sf"/>
</dbReference>
<proteinExistence type="inferred from homology"/>
<gene>
    <name evidence="13" type="ORF">LPAF129_13240</name>
</gene>
<evidence type="ECO:0000259" key="12">
    <source>
        <dbReference type="Pfam" id="PF17900"/>
    </source>
</evidence>
<keyword evidence="3 9" id="KW-0031">Aminopeptidase</keyword>
<evidence type="ECO:0000256" key="5">
    <source>
        <dbReference type="ARBA" id="ARBA00022723"/>
    </source>
</evidence>
<dbReference type="InterPro" id="IPR024571">
    <property type="entry name" value="ERAP1-like_C_dom"/>
</dbReference>
<feature type="domain" description="Aminopeptidase N-like N-terminal" evidence="12">
    <location>
        <begin position="9"/>
        <end position="178"/>
    </location>
</feature>
<evidence type="ECO:0000313" key="14">
    <source>
        <dbReference type="Proteomes" id="UP001055149"/>
    </source>
</evidence>